<keyword evidence="1" id="KW-0399">Innate immunity</keyword>
<dbReference type="InterPro" id="IPR006574">
    <property type="entry name" value="PRY"/>
</dbReference>
<dbReference type="InterPro" id="IPR058030">
    <property type="entry name" value="TRIM8/14/16/25/29/45/65_CC"/>
</dbReference>
<dbReference type="Pfam" id="PF00622">
    <property type="entry name" value="SPRY"/>
    <property type="match status" value="1"/>
</dbReference>
<dbReference type="PRINTS" id="PR01407">
    <property type="entry name" value="BUTYPHLNCDUF"/>
</dbReference>
<dbReference type="Pfam" id="PF25600">
    <property type="entry name" value="TRIM_CC"/>
    <property type="match status" value="1"/>
</dbReference>
<dbReference type="Pfam" id="PF13445">
    <property type="entry name" value="zf-RING_UBOX"/>
    <property type="match status" value="1"/>
</dbReference>
<reference evidence="11 12" key="1">
    <citation type="submission" date="2018-10" db="EMBL/GenBank/DDBJ databases">
        <title>Genome assembly for a Yunnan-Guizhou Plateau 3E fish, Anabarilius grahami (Regan), and its evolutionary and genetic applications.</title>
        <authorList>
            <person name="Jiang W."/>
        </authorList>
    </citation>
    <scope>NUCLEOTIDE SEQUENCE [LARGE SCALE GENOMIC DNA]</scope>
    <source>
        <strain evidence="11">AG-KIZ</strain>
        <tissue evidence="11">Muscle</tissue>
    </source>
</reference>
<evidence type="ECO:0000313" key="12">
    <source>
        <dbReference type="Proteomes" id="UP000281406"/>
    </source>
</evidence>
<dbReference type="Gene3D" id="3.30.160.60">
    <property type="entry name" value="Classic Zinc Finger"/>
    <property type="match status" value="1"/>
</dbReference>
<dbReference type="SMART" id="SM00449">
    <property type="entry name" value="SPRY"/>
    <property type="match status" value="1"/>
</dbReference>
<keyword evidence="2" id="KW-0479">Metal-binding</keyword>
<dbReference type="Gene3D" id="2.60.120.920">
    <property type="match status" value="1"/>
</dbReference>
<feature type="coiled-coil region" evidence="7">
    <location>
        <begin position="206"/>
        <end position="244"/>
    </location>
</feature>
<dbReference type="SMART" id="SM00184">
    <property type="entry name" value="RING"/>
    <property type="match status" value="1"/>
</dbReference>
<dbReference type="CDD" id="cd13733">
    <property type="entry name" value="SPRY_PRY_C-I_1"/>
    <property type="match status" value="1"/>
</dbReference>
<name>A0A3N0YH28_ANAGA</name>
<evidence type="ECO:0000313" key="11">
    <source>
        <dbReference type="EMBL" id="ROL45555.1"/>
    </source>
</evidence>
<dbReference type="InterPro" id="IPR051051">
    <property type="entry name" value="E3_ubiq-ligase_TRIM/RNF"/>
</dbReference>
<dbReference type="SMART" id="SM00336">
    <property type="entry name" value="BBOX"/>
    <property type="match status" value="2"/>
</dbReference>
<evidence type="ECO:0000256" key="7">
    <source>
        <dbReference type="SAM" id="Coils"/>
    </source>
</evidence>
<dbReference type="GO" id="GO:0005737">
    <property type="term" value="C:cytoplasm"/>
    <property type="evidence" value="ECO:0007669"/>
    <property type="project" value="UniProtKB-ARBA"/>
</dbReference>
<dbReference type="InterPro" id="IPR003877">
    <property type="entry name" value="SPRY_dom"/>
</dbReference>
<evidence type="ECO:0000256" key="1">
    <source>
        <dbReference type="ARBA" id="ARBA00022588"/>
    </source>
</evidence>
<dbReference type="InterPro" id="IPR017907">
    <property type="entry name" value="Znf_RING_CS"/>
</dbReference>
<comment type="caution">
    <text evidence="11">The sequence shown here is derived from an EMBL/GenBank/DDBJ whole genome shotgun (WGS) entry which is preliminary data.</text>
</comment>
<dbReference type="GO" id="GO:0045087">
    <property type="term" value="P:innate immune response"/>
    <property type="evidence" value="ECO:0007669"/>
    <property type="project" value="UniProtKB-KW"/>
</dbReference>
<dbReference type="EMBL" id="RJVU01042551">
    <property type="protein sequence ID" value="ROL45555.1"/>
    <property type="molecule type" value="Genomic_DNA"/>
</dbReference>
<dbReference type="CDD" id="cd19769">
    <property type="entry name" value="Bbox2_TRIM16-like"/>
    <property type="match status" value="1"/>
</dbReference>
<evidence type="ECO:0000256" key="4">
    <source>
        <dbReference type="ARBA" id="ARBA00022833"/>
    </source>
</evidence>
<dbReference type="InterPro" id="IPR013320">
    <property type="entry name" value="ConA-like_dom_sf"/>
</dbReference>
<dbReference type="Pfam" id="PF13765">
    <property type="entry name" value="PRY"/>
    <property type="match status" value="1"/>
</dbReference>
<dbReference type="PANTHER" id="PTHR25465">
    <property type="entry name" value="B-BOX DOMAIN CONTAINING"/>
    <property type="match status" value="1"/>
</dbReference>
<dbReference type="Pfam" id="PF00643">
    <property type="entry name" value="zf-B_box"/>
    <property type="match status" value="1"/>
</dbReference>
<dbReference type="SUPFAM" id="SSF57845">
    <property type="entry name" value="B-box zinc-binding domain"/>
    <property type="match status" value="1"/>
</dbReference>
<evidence type="ECO:0000256" key="5">
    <source>
        <dbReference type="ARBA" id="ARBA00022859"/>
    </source>
</evidence>
<protein>
    <submittedName>
        <fullName evidence="11">Zinc-binding protein A33</fullName>
    </submittedName>
</protein>
<dbReference type="SMART" id="SM00589">
    <property type="entry name" value="PRY"/>
    <property type="match status" value="1"/>
</dbReference>
<dbReference type="PROSITE" id="PS50188">
    <property type="entry name" value="B302_SPRY"/>
    <property type="match status" value="1"/>
</dbReference>
<evidence type="ECO:0000259" key="9">
    <source>
        <dbReference type="PROSITE" id="PS50119"/>
    </source>
</evidence>
<dbReference type="InterPro" id="IPR043136">
    <property type="entry name" value="B30.2/SPRY_sf"/>
</dbReference>
<dbReference type="InterPro" id="IPR013083">
    <property type="entry name" value="Znf_RING/FYVE/PHD"/>
</dbReference>
<evidence type="ECO:0000256" key="6">
    <source>
        <dbReference type="PROSITE-ProRule" id="PRU00024"/>
    </source>
</evidence>
<dbReference type="InterPro" id="IPR000315">
    <property type="entry name" value="Znf_B-box"/>
</dbReference>
<evidence type="ECO:0000256" key="2">
    <source>
        <dbReference type="ARBA" id="ARBA00022723"/>
    </source>
</evidence>
<keyword evidence="3 6" id="KW-0863">Zinc-finger</keyword>
<dbReference type="FunFam" id="2.60.120.920:FF:000004">
    <property type="entry name" value="Butyrophilin subfamily 1 member A1"/>
    <property type="match status" value="1"/>
</dbReference>
<feature type="domain" description="B30.2/SPRY" evidence="10">
    <location>
        <begin position="281"/>
        <end position="476"/>
    </location>
</feature>
<dbReference type="GO" id="GO:0008270">
    <property type="term" value="F:zinc ion binding"/>
    <property type="evidence" value="ECO:0007669"/>
    <property type="project" value="UniProtKB-KW"/>
</dbReference>
<keyword evidence="4" id="KW-0862">Zinc</keyword>
<evidence type="ECO:0000259" key="10">
    <source>
        <dbReference type="PROSITE" id="PS50188"/>
    </source>
</evidence>
<dbReference type="Proteomes" id="UP000281406">
    <property type="component" value="Unassembled WGS sequence"/>
</dbReference>
<organism evidence="11 12">
    <name type="scientific">Anabarilius grahami</name>
    <name type="common">Kanglang fish</name>
    <name type="synonym">Barilius grahami</name>
    <dbReference type="NCBI Taxonomy" id="495550"/>
    <lineage>
        <taxon>Eukaryota</taxon>
        <taxon>Metazoa</taxon>
        <taxon>Chordata</taxon>
        <taxon>Craniata</taxon>
        <taxon>Vertebrata</taxon>
        <taxon>Euteleostomi</taxon>
        <taxon>Actinopterygii</taxon>
        <taxon>Neopterygii</taxon>
        <taxon>Teleostei</taxon>
        <taxon>Ostariophysi</taxon>
        <taxon>Cypriniformes</taxon>
        <taxon>Xenocyprididae</taxon>
        <taxon>Xenocypridinae</taxon>
        <taxon>Xenocypridinae incertae sedis</taxon>
        <taxon>Anabarilius</taxon>
    </lineage>
</organism>
<dbReference type="PROSITE" id="PS00518">
    <property type="entry name" value="ZF_RING_1"/>
    <property type="match status" value="1"/>
</dbReference>
<dbReference type="PROSITE" id="PS50089">
    <property type="entry name" value="ZF_RING_2"/>
    <property type="match status" value="1"/>
</dbReference>
<dbReference type="AlphaFoldDB" id="A0A3N0YH28"/>
<keyword evidence="12" id="KW-1185">Reference proteome</keyword>
<gene>
    <name evidence="11" type="ORF">DPX16_17671</name>
</gene>
<feature type="domain" description="B box-type" evidence="9">
    <location>
        <begin position="135"/>
        <end position="175"/>
    </location>
</feature>
<dbReference type="PROSITE" id="PS50119">
    <property type="entry name" value="ZF_BBOX"/>
    <property type="match status" value="1"/>
</dbReference>
<sequence>MASISGFSEKSFTCSICLDVFTDPVTTSCGHNFCMTCIRCHRDSSLSSRCPLCGIALDSKQDFNINRTIRDIAEGIKRKRIQENPEVSCDSCPKKKIAVKSCLHCGTSFCKTHLEPHETAEKLKKHKLINPVKNLDEYICKNHERPLEFYCRDDLTAICQFCTESDHKNHNTAPLEEESLQAKEKEIEENIKFFKDIFERSNAELLELTEKKHKETERQGEELIRELDEEIVELKRRQSELEQLSNPIDFTQIINLLRTPICTKRSKNISISAHEYGGILRKTISWLQSVLDEKMRETVDVTLDPDTAYPELMLSDNGKEVRNTGKSQQIPDTPKRFDHCSCVLGKEGFSSQNFYYEVQVSGKTEWDLGVAKESIDRKGEIGLNPENGYWTVWLRNRDEYAANDRSPVPLSLKEKPVKVGVFVDFEEGLVSFYDVEARYHIYSFTGQSFPEKLYPYFSPGEYEEGQNSHPLIITPVDSTE</sequence>
<dbReference type="InterPro" id="IPR003879">
    <property type="entry name" value="Butyrophylin_SPRY"/>
</dbReference>
<dbReference type="OrthoDB" id="5951542at2759"/>
<feature type="domain" description="RING-type" evidence="8">
    <location>
        <begin position="14"/>
        <end position="53"/>
    </location>
</feature>
<dbReference type="PANTHER" id="PTHR25465:SF32">
    <property type="entry name" value="BLOODTHIRSTY-RELATED GENE FAMILY, MEMBER 16 ISOFORM X1-RELATED"/>
    <property type="match status" value="1"/>
</dbReference>
<dbReference type="SUPFAM" id="SSF57850">
    <property type="entry name" value="RING/U-box"/>
    <property type="match status" value="1"/>
</dbReference>
<dbReference type="InterPro" id="IPR001841">
    <property type="entry name" value="Znf_RING"/>
</dbReference>
<evidence type="ECO:0000256" key="3">
    <source>
        <dbReference type="ARBA" id="ARBA00022771"/>
    </source>
</evidence>
<dbReference type="SUPFAM" id="SSF49899">
    <property type="entry name" value="Concanavalin A-like lectins/glucanases"/>
    <property type="match status" value="1"/>
</dbReference>
<proteinExistence type="predicted"/>
<dbReference type="InterPro" id="IPR027370">
    <property type="entry name" value="Znf-RING_euk"/>
</dbReference>
<accession>A0A3N0YH28</accession>
<keyword evidence="5" id="KW-0391">Immunity</keyword>
<dbReference type="InterPro" id="IPR001870">
    <property type="entry name" value="B30.2/SPRY"/>
</dbReference>
<keyword evidence="7" id="KW-0175">Coiled coil</keyword>
<dbReference type="Gene3D" id="4.10.830.40">
    <property type="match status" value="1"/>
</dbReference>
<evidence type="ECO:0000259" key="8">
    <source>
        <dbReference type="PROSITE" id="PS50089"/>
    </source>
</evidence>
<dbReference type="Gene3D" id="3.30.40.10">
    <property type="entry name" value="Zinc/RING finger domain, C3HC4 (zinc finger)"/>
    <property type="match status" value="1"/>
</dbReference>